<dbReference type="PANTHER" id="PTHR46429:SF1">
    <property type="entry name" value="23S RRNA (GUANOSINE-2'-O-)-METHYLTRANSFERASE RLMB"/>
    <property type="match status" value="1"/>
</dbReference>
<evidence type="ECO:0000256" key="2">
    <source>
        <dbReference type="ARBA" id="ARBA00022679"/>
    </source>
</evidence>
<gene>
    <name evidence="4" type="ORF">SAMN04488096_101521</name>
</gene>
<dbReference type="InterPro" id="IPR029064">
    <property type="entry name" value="Ribosomal_eL30-like_sf"/>
</dbReference>
<dbReference type="Proteomes" id="UP000184225">
    <property type="component" value="Unassembled WGS sequence"/>
</dbReference>
<keyword evidence="5" id="KW-1185">Reference proteome</keyword>
<dbReference type="InterPro" id="IPR013123">
    <property type="entry name" value="SpoU_subst-bd"/>
</dbReference>
<dbReference type="STRING" id="579105.SAMN04488096_101521"/>
<dbReference type="NCBIfam" id="TIGR00186">
    <property type="entry name" value="rRNA_methyl_3"/>
    <property type="match status" value="1"/>
</dbReference>
<organism evidence="4 5">
    <name type="scientific">Mesonia phycicola</name>
    <dbReference type="NCBI Taxonomy" id="579105"/>
    <lineage>
        <taxon>Bacteria</taxon>
        <taxon>Pseudomonadati</taxon>
        <taxon>Bacteroidota</taxon>
        <taxon>Flavobacteriia</taxon>
        <taxon>Flavobacteriales</taxon>
        <taxon>Flavobacteriaceae</taxon>
        <taxon>Mesonia</taxon>
    </lineage>
</organism>
<evidence type="ECO:0000256" key="1">
    <source>
        <dbReference type="ARBA" id="ARBA00022603"/>
    </source>
</evidence>
<dbReference type="EMBL" id="FQYY01000001">
    <property type="protein sequence ID" value="SHI41810.1"/>
    <property type="molecule type" value="Genomic_DNA"/>
</dbReference>
<dbReference type="Gene3D" id="3.40.1280.10">
    <property type="match status" value="1"/>
</dbReference>
<proteinExistence type="predicted"/>
<dbReference type="GO" id="GO:0032259">
    <property type="term" value="P:methylation"/>
    <property type="evidence" value="ECO:0007669"/>
    <property type="project" value="UniProtKB-KW"/>
</dbReference>
<dbReference type="PANTHER" id="PTHR46429">
    <property type="entry name" value="23S RRNA (GUANOSINE-2'-O-)-METHYLTRANSFERASE RLMB"/>
    <property type="match status" value="1"/>
</dbReference>
<dbReference type="GO" id="GO:0008173">
    <property type="term" value="F:RNA methyltransferase activity"/>
    <property type="evidence" value="ECO:0007669"/>
    <property type="project" value="InterPro"/>
</dbReference>
<dbReference type="Pfam" id="PF08032">
    <property type="entry name" value="SpoU_sub_bind"/>
    <property type="match status" value="1"/>
</dbReference>
<dbReference type="Pfam" id="PF00588">
    <property type="entry name" value="SpoU_methylase"/>
    <property type="match status" value="1"/>
</dbReference>
<accession>A0A1M6AZB3</accession>
<dbReference type="Gene3D" id="3.30.1330.30">
    <property type="match status" value="1"/>
</dbReference>
<keyword evidence="1 4" id="KW-0489">Methyltransferase</keyword>
<dbReference type="GO" id="GO:0005829">
    <property type="term" value="C:cytosol"/>
    <property type="evidence" value="ECO:0007669"/>
    <property type="project" value="TreeGrafter"/>
</dbReference>
<dbReference type="GO" id="GO:0006396">
    <property type="term" value="P:RNA processing"/>
    <property type="evidence" value="ECO:0007669"/>
    <property type="project" value="InterPro"/>
</dbReference>
<dbReference type="InterPro" id="IPR029028">
    <property type="entry name" value="Alpha/beta_knot_MTases"/>
</dbReference>
<dbReference type="InterPro" id="IPR004441">
    <property type="entry name" value="rRNA_MeTrfase_TrmH"/>
</dbReference>
<name>A0A1M6AZB3_9FLAO</name>
<dbReference type="InterPro" id="IPR001537">
    <property type="entry name" value="SpoU_MeTrfase"/>
</dbReference>
<evidence type="ECO:0000313" key="4">
    <source>
        <dbReference type="EMBL" id="SHI41810.1"/>
    </source>
</evidence>
<evidence type="ECO:0000259" key="3">
    <source>
        <dbReference type="SMART" id="SM00967"/>
    </source>
</evidence>
<sequence>MINITIEKRVANCYPFFLYFCQMETSEIYGIQPTLEALKSKQTIEKIFVQKNIQNDGLKEIQSIAKDNNIQLSYVPIEKLNKLSKNENHQGVFAKISPIAYVGIEELLESTLAKKENPFFIILDELTDVRNVGAIIRTAECTGVDGIITLKQGGAAINEQTVKTSTGAIFNIPICKVDHIKDALFYMDSYNIQTIAASEKTDQKIYDVNLKKASALIMGSEGKGVSKSALKMAKVKAKLPMLGSTSSLNVSVACGAILYEMVRQRIN</sequence>
<dbReference type="SUPFAM" id="SSF55315">
    <property type="entry name" value="L30e-like"/>
    <property type="match status" value="1"/>
</dbReference>
<reference evidence="4 5" key="1">
    <citation type="submission" date="2016-11" db="EMBL/GenBank/DDBJ databases">
        <authorList>
            <person name="Jaros S."/>
            <person name="Januszkiewicz K."/>
            <person name="Wedrychowicz H."/>
        </authorList>
    </citation>
    <scope>NUCLEOTIDE SEQUENCE [LARGE SCALE GENOMIC DNA]</scope>
    <source>
        <strain evidence="4 5">DSM 21425</strain>
    </source>
</reference>
<dbReference type="AlphaFoldDB" id="A0A1M6AZB3"/>
<dbReference type="CDD" id="cd18103">
    <property type="entry name" value="SpoU-like_RlmB"/>
    <property type="match status" value="1"/>
</dbReference>
<dbReference type="SMART" id="SM00967">
    <property type="entry name" value="SpoU_sub_bind"/>
    <property type="match status" value="1"/>
</dbReference>
<dbReference type="SUPFAM" id="SSF75217">
    <property type="entry name" value="alpha/beta knot"/>
    <property type="match status" value="1"/>
</dbReference>
<evidence type="ECO:0000313" key="5">
    <source>
        <dbReference type="Proteomes" id="UP000184225"/>
    </source>
</evidence>
<feature type="domain" description="RNA 2-O ribose methyltransferase substrate binding" evidence="3">
    <location>
        <begin position="27"/>
        <end position="102"/>
    </location>
</feature>
<protein>
    <submittedName>
        <fullName evidence="4">23S rRNA (Guanosine2251-2'-O)-methyltransferase</fullName>
    </submittedName>
</protein>
<dbReference type="GO" id="GO:0003723">
    <property type="term" value="F:RNA binding"/>
    <property type="evidence" value="ECO:0007669"/>
    <property type="project" value="InterPro"/>
</dbReference>
<keyword evidence="2 4" id="KW-0808">Transferase</keyword>
<dbReference type="InterPro" id="IPR029026">
    <property type="entry name" value="tRNA_m1G_MTases_N"/>
</dbReference>